<keyword evidence="2" id="KW-0547">Nucleotide-binding</keyword>
<evidence type="ECO:0000313" key="7">
    <source>
        <dbReference type="EMBL" id="CAL5139610.1"/>
    </source>
</evidence>
<dbReference type="InterPro" id="IPR045076">
    <property type="entry name" value="MutS"/>
</dbReference>
<protein>
    <recommendedName>
        <fullName evidence="9">MutS-like protein 5</fullName>
    </recommendedName>
</protein>
<dbReference type="GO" id="GO:0006298">
    <property type="term" value="P:mismatch repair"/>
    <property type="evidence" value="ECO:0007669"/>
    <property type="project" value="InterPro"/>
</dbReference>
<gene>
    <name evidence="7" type="ORF">CDAUBV1_LOCUS14729</name>
</gene>
<accession>A0AAV2TQE3</accession>
<keyword evidence="3" id="KW-0067">ATP-binding</keyword>
<dbReference type="Gene3D" id="1.10.1420.10">
    <property type="match status" value="2"/>
</dbReference>
<comment type="caution">
    <text evidence="7">The sequence shown here is derived from an EMBL/GenBank/DDBJ whole genome shotgun (WGS) entry which is preliminary data.</text>
</comment>
<name>A0AAV2TQE3_CALDB</name>
<proteinExistence type="inferred from homology"/>
<dbReference type="InterPro" id="IPR000432">
    <property type="entry name" value="DNA_mismatch_repair_MutS_C"/>
</dbReference>
<dbReference type="Pfam" id="PF05192">
    <property type="entry name" value="MutS_III"/>
    <property type="match status" value="1"/>
</dbReference>
<reference evidence="7" key="1">
    <citation type="submission" date="2024-06" db="EMBL/GenBank/DDBJ databases">
        <authorList>
            <person name="Liu X."/>
            <person name="Lenzi L."/>
            <person name="Haldenby T S."/>
            <person name="Uol C."/>
        </authorList>
    </citation>
    <scope>NUCLEOTIDE SEQUENCE</scope>
</reference>
<evidence type="ECO:0000259" key="5">
    <source>
        <dbReference type="SMART" id="SM00533"/>
    </source>
</evidence>
<dbReference type="InterPro" id="IPR007696">
    <property type="entry name" value="DNA_mismatch_repair_MutS_core"/>
</dbReference>
<keyword evidence="4" id="KW-0238">DNA-binding</keyword>
<evidence type="ECO:0000256" key="2">
    <source>
        <dbReference type="ARBA" id="ARBA00022741"/>
    </source>
</evidence>
<evidence type="ECO:0000256" key="3">
    <source>
        <dbReference type="ARBA" id="ARBA00022840"/>
    </source>
</evidence>
<comment type="similarity">
    <text evidence="1">Belongs to the DNA mismatch repair MutS family.</text>
</comment>
<dbReference type="GO" id="GO:0140664">
    <property type="term" value="F:ATP-dependent DNA damage sensor activity"/>
    <property type="evidence" value="ECO:0007669"/>
    <property type="project" value="InterPro"/>
</dbReference>
<evidence type="ECO:0000259" key="6">
    <source>
        <dbReference type="SMART" id="SM00534"/>
    </source>
</evidence>
<sequence length="664" mass="75982">MTEKHAFLRSLFPTDSQQIVKAIGGLLSYLKIFSQFTSFEASGCIFGVFDIQLHNSEDAIFVDPSFFSNLQIFPPDYQVDTSWKRRPLLPRSIKETYVYSLFDHCRTYLGKRIMSQWIRNPIQNLVIIRQRLDAVEFLVKTSNINLLETIRTILSYVGNLPRIFRRMQQSAALPSDWKILLQTFRSLEELTRICYPHEAKLYPVQQIKKENINLGILSDAQTWIVRIVDLEATNKQQRFAVKSGLDERLDEWVQIYRCLPELLSQLAEDELKKLRENISTCGLIYFPLVGYLLKVPRAEVETPDIELCGLEYAFSHSDMAYYRNITTKELDRRYGDMMYSIIDSETTIMHRLQNEILLHSKDLLRIHQLSAEMDSLCAYAQAAVIMNGTRPKFADDPQIRITEGWHPIHQLKSNHAVRNSFHSGNDLRLTIVTGPNASGKSVYLKQIGLIVYLAYIGSFVPAEKAIVGPIDAIYTLTCADDQKDSGQSAYMICLDLASMAVRNATSKSLILLDEYAQCIEKEEVAALTVSLTEYLLARECCPHIILTTHNHEIIRKLRMHPRIGFLTMKTSTIRGLRIYFYEAERGISENSHALDAADFAGIPRKVLQTARQKLNKQHTGGDLELENNENRISDILVSVRSLATHTITPEMVSLLNCTRDFLLQ</sequence>
<dbReference type="InterPro" id="IPR027417">
    <property type="entry name" value="P-loop_NTPase"/>
</dbReference>
<dbReference type="InterPro" id="IPR011184">
    <property type="entry name" value="DNA_mismatch_repair_Msh2"/>
</dbReference>
<feature type="domain" description="DNA mismatch repair proteins mutS family" evidence="6">
    <location>
        <begin position="427"/>
        <end position="615"/>
    </location>
</feature>
<dbReference type="PANTHER" id="PTHR11361">
    <property type="entry name" value="DNA MISMATCH REPAIR PROTEIN MUTS FAMILY MEMBER"/>
    <property type="match status" value="1"/>
</dbReference>
<organism evidence="7 8">
    <name type="scientific">Calicophoron daubneyi</name>
    <name type="common">Rumen fluke</name>
    <name type="synonym">Paramphistomum daubneyi</name>
    <dbReference type="NCBI Taxonomy" id="300641"/>
    <lineage>
        <taxon>Eukaryota</taxon>
        <taxon>Metazoa</taxon>
        <taxon>Spiralia</taxon>
        <taxon>Lophotrochozoa</taxon>
        <taxon>Platyhelminthes</taxon>
        <taxon>Trematoda</taxon>
        <taxon>Digenea</taxon>
        <taxon>Plagiorchiida</taxon>
        <taxon>Pronocephalata</taxon>
        <taxon>Paramphistomoidea</taxon>
        <taxon>Paramphistomidae</taxon>
        <taxon>Calicophoron</taxon>
    </lineage>
</organism>
<dbReference type="SUPFAM" id="SSF52540">
    <property type="entry name" value="P-loop containing nucleoside triphosphate hydrolases"/>
    <property type="match status" value="1"/>
</dbReference>
<dbReference type="GO" id="GO:0005634">
    <property type="term" value="C:nucleus"/>
    <property type="evidence" value="ECO:0007669"/>
    <property type="project" value="TreeGrafter"/>
</dbReference>
<dbReference type="EMBL" id="CAXLJL010000612">
    <property type="protein sequence ID" value="CAL5139610.1"/>
    <property type="molecule type" value="Genomic_DNA"/>
</dbReference>
<dbReference type="GO" id="GO:0030983">
    <property type="term" value="F:mismatched DNA binding"/>
    <property type="evidence" value="ECO:0007669"/>
    <property type="project" value="InterPro"/>
</dbReference>
<dbReference type="Proteomes" id="UP001497525">
    <property type="component" value="Unassembled WGS sequence"/>
</dbReference>
<dbReference type="GO" id="GO:0005524">
    <property type="term" value="F:ATP binding"/>
    <property type="evidence" value="ECO:0007669"/>
    <property type="project" value="UniProtKB-KW"/>
</dbReference>
<dbReference type="SUPFAM" id="SSF48334">
    <property type="entry name" value="DNA repair protein MutS, domain III"/>
    <property type="match status" value="1"/>
</dbReference>
<feature type="domain" description="DNA mismatch repair protein MutS core" evidence="5">
    <location>
        <begin position="93"/>
        <end position="412"/>
    </location>
</feature>
<dbReference type="PIRSF" id="PIRSF005813">
    <property type="entry name" value="MSH2"/>
    <property type="match status" value="1"/>
</dbReference>
<dbReference type="InterPro" id="IPR036187">
    <property type="entry name" value="DNA_mismatch_repair_MutS_sf"/>
</dbReference>
<evidence type="ECO:0000256" key="1">
    <source>
        <dbReference type="ARBA" id="ARBA00006271"/>
    </source>
</evidence>
<dbReference type="Pfam" id="PF00488">
    <property type="entry name" value="MutS_V"/>
    <property type="match status" value="1"/>
</dbReference>
<dbReference type="AlphaFoldDB" id="A0AAV2TQE3"/>
<dbReference type="SMART" id="SM00534">
    <property type="entry name" value="MUTSac"/>
    <property type="match status" value="1"/>
</dbReference>
<dbReference type="GO" id="GO:0051026">
    <property type="term" value="P:chiasma assembly"/>
    <property type="evidence" value="ECO:0007669"/>
    <property type="project" value="TreeGrafter"/>
</dbReference>
<dbReference type="PANTHER" id="PTHR11361:SF20">
    <property type="entry name" value="MUTS PROTEIN HOMOLOG 5"/>
    <property type="match status" value="1"/>
</dbReference>
<dbReference type="Gene3D" id="3.40.50.300">
    <property type="entry name" value="P-loop containing nucleotide triphosphate hydrolases"/>
    <property type="match status" value="1"/>
</dbReference>
<evidence type="ECO:0000256" key="4">
    <source>
        <dbReference type="ARBA" id="ARBA00023125"/>
    </source>
</evidence>
<dbReference type="SMART" id="SM00533">
    <property type="entry name" value="MUTSd"/>
    <property type="match status" value="1"/>
</dbReference>
<evidence type="ECO:0008006" key="9">
    <source>
        <dbReference type="Google" id="ProtNLM"/>
    </source>
</evidence>
<evidence type="ECO:0000313" key="8">
    <source>
        <dbReference type="Proteomes" id="UP001497525"/>
    </source>
</evidence>